<feature type="compositionally biased region" description="Basic and acidic residues" evidence="6">
    <location>
        <begin position="414"/>
        <end position="429"/>
    </location>
</feature>
<accession>A0A8H5MF06</accession>
<evidence type="ECO:0000259" key="8">
    <source>
        <dbReference type="Pfam" id="PF01494"/>
    </source>
</evidence>
<evidence type="ECO:0000256" key="1">
    <source>
        <dbReference type="ARBA" id="ARBA00007992"/>
    </source>
</evidence>
<keyword evidence="10" id="KW-1185">Reference proteome</keyword>
<dbReference type="Pfam" id="PF01494">
    <property type="entry name" value="FAD_binding_3"/>
    <property type="match status" value="1"/>
</dbReference>
<sequence length="603" mass="66836">MASIKQNHYNSLHFLIIGGGICGLSAAIALRLQGHQVTVFEQDNSLDKGTDGGCRIPPNMYKILREWGLESELQEVSSKPEVIHVLSYQDGEYLSSIQWDQDILEETNGEFRIVSESSLRAILYKKALSEGARVHLGTRVVSINASCPSVTLERGEIVRAEVLVGADGANGLARRCVSGGRLEIRQESPVLEAYSASIPKSYILDDPELAYILSRGENDNMFVWIGHGYSALAFAGNRDLYLYVFGPESTTKNLGYILHGAEASLRRLSRLACSISNPTCTPLRHEDVLEDWIQGCLIVIGDAAHPLPPGSAQKYALAVEDGAVLASLFRVEHLESRSFTSSRSAVPLSPYIPVLLAAFQSIRHPRCAFVQTKEIGIIHYMTMPGIRGTEPDVRMQRLRARRDEVGRMVVPEVTRSESYHDSSTEHDTDLESESDEWDVSPFDINLPRDHMATRAEQSHDISELSSSPEWVEAVEIYGYEVRDEAEEWWINWGRFQILPGTWNRTACSTLLDGGGDAAAIRTSPHPSVFPLCSYQDFTSFSLSCLTINTSFSSSSSSSISISSIPSLEPTQTLTDDEDDYDQQFIRAMEDDGSFQCGEYISTI</sequence>
<keyword evidence="2" id="KW-0285">Flavoprotein</keyword>
<evidence type="ECO:0000256" key="3">
    <source>
        <dbReference type="ARBA" id="ARBA00022827"/>
    </source>
</evidence>
<keyword evidence="7" id="KW-0812">Transmembrane</keyword>
<feature type="region of interest" description="Disordered" evidence="6">
    <location>
        <begin position="553"/>
        <end position="573"/>
    </location>
</feature>
<keyword evidence="4" id="KW-0560">Oxidoreductase</keyword>
<comment type="caution">
    <text evidence="9">The sequence shown here is derived from an EMBL/GenBank/DDBJ whole genome shotgun (WGS) entry which is preliminary data.</text>
</comment>
<evidence type="ECO:0000256" key="5">
    <source>
        <dbReference type="ARBA" id="ARBA00023033"/>
    </source>
</evidence>
<keyword evidence="5" id="KW-0503">Monooxygenase</keyword>
<dbReference type="SUPFAM" id="SSF51905">
    <property type="entry name" value="FAD/NAD(P)-binding domain"/>
    <property type="match status" value="1"/>
</dbReference>
<dbReference type="Proteomes" id="UP000518752">
    <property type="component" value="Unassembled WGS sequence"/>
</dbReference>
<keyword evidence="7" id="KW-1133">Transmembrane helix</keyword>
<proteinExistence type="inferred from homology"/>
<dbReference type="PRINTS" id="PR00420">
    <property type="entry name" value="RNGMNOXGNASE"/>
</dbReference>
<dbReference type="InterPro" id="IPR002938">
    <property type="entry name" value="FAD-bd"/>
</dbReference>
<evidence type="ECO:0000256" key="4">
    <source>
        <dbReference type="ARBA" id="ARBA00023002"/>
    </source>
</evidence>
<dbReference type="InterPro" id="IPR036188">
    <property type="entry name" value="FAD/NAD-bd_sf"/>
</dbReference>
<dbReference type="GO" id="GO:0071949">
    <property type="term" value="F:FAD binding"/>
    <property type="evidence" value="ECO:0007669"/>
    <property type="project" value="InterPro"/>
</dbReference>
<protein>
    <recommendedName>
        <fullName evidence="8">FAD-binding domain-containing protein</fullName>
    </recommendedName>
</protein>
<feature type="domain" description="FAD-binding" evidence="8">
    <location>
        <begin position="15"/>
        <end position="327"/>
    </location>
</feature>
<dbReference type="AlphaFoldDB" id="A0A8H5MF06"/>
<feature type="compositionally biased region" description="Low complexity" evidence="6">
    <location>
        <begin position="553"/>
        <end position="566"/>
    </location>
</feature>
<dbReference type="Gene3D" id="3.50.50.60">
    <property type="entry name" value="FAD/NAD(P)-binding domain"/>
    <property type="match status" value="1"/>
</dbReference>
<evidence type="ECO:0000256" key="7">
    <source>
        <dbReference type="SAM" id="Phobius"/>
    </source>
</evidence>
<name>A0A8H5MF06_9AGAR</name>
<dbReference type="PANTHER" id="PTHR13789">
    <property type="entry name" value="MONOOXYGENASE"/>
    <property type="match status" value="1"/>
</dbReference>
<evidence type="ECO:0000313" key="10">
    <source>
        <dbReference type="Proteomes" id="UP000518752"/>
    </source>
</evidence>
<evidence type="ECO:0000256" key="6">
    <source>
        <dbReference type="SAM" id="MobiDB-lite"/>
    </source>
</evidence>
<dbReference type="EMBL" id="JAACJN010000007">
    <property type="protein sequence ID" value="KAF5392060.1"/>
    <property type="molecule type" value="Genomic_DNA"/>
</dbReference>
<keyword evidence="3" id="KW-0274">FAD</keyword>
<dbReference type="PANTHER" id="PTHR13789:SF309">
    <property type="entry name" value="PUTATIVE (AFU_ORTHOLOGUE AFUA_6G14510)-RELATED"/>
    <property type="match status" value="1"/>
</dbReference>
<evidence type="ECO:0000313" key="9">
    <source>
        <dbReference type="EMBL" id="KAF5392060.1"/>
    </source>
</evidence>
<comment type="similarity">
    <text evidence="1">Belongs to the paxM FAD-dependent monooxygenase family.</text>
</comment>
<evidence type="ECO:0000256" key="2">
    <source>
        <dbReference type="ARBA" id="ARBA00022630"/>
    </source>
</evidence>
<dbReference type="InterPro" id="IPR050493">
    <property type="entry name" value="FAD-dep_Monooxygenase_BioMet"/>
</dbReference>
<organism evidence="9 10">
    <name type="scientific">Collybiopsis confluens</name>
    <dbReference type="NCBI Taxonomy" id="2823264"/>
    <lineage>
        <taxon>Eukaryota</taxon>
        <taxon>Fungi</taxon>
        <taxon>Dikarya</taxon>
        <taxon>Basidiomycota</taxon>
        <taxon>Agaricomycotina</taxon>
        <taxon>Agaricomycetes</taxon>
        <taxon>Agaricomycetidae</taxon>
        <taxon>Agaricales</taxon>
        <taxon>Marasmiineae</taxon>
        <taxon>Omphalotaceae</taxon>
        <taxon>Collybiopsis</taxon>
    </lineage>
</organism>
<feature type="transmembrane region" description="Helical" evidence="7">
    <location>
        <begin position="12"/>
        <end position="32"/>
    </location>
</feature>
<dbReference type="OrthoDB" id="420606at2759"/>
<keyword evidence="7" id="KW-0472">Membrane</keyword>
<gene>
    <name evidence="9" type="ORF">D9757_003294</name>
</gene>
<dbReference type="GO" id="GO:0004497">
    <property type="term" value="F:monooxygenase activity"/>
    <property type="evidence" value="ECO:0007669"/>
    <property type="project" value="UniProtKB-KW"/>
</dbReference>
<reference evidence="9 10" key="1">
    <citation type="journal article" date="2020" name="ISME J.">
        <title>Uncovering the hidden diversity of litter-decomposition mechanisms in mushroom-forming fungi.</title>
        <authorList>
            <person name="Floudas D."/>
            <person name="Bentzer J."/>
            <person name="Ahren D."/>
            <person name="Johansson T."/>
            <person name="Persson P."/>
            <person name="Tunlid A."/>
        </authorList>
    </citation>
    <scope>NUCLEOTIDE SEQUENCE [LARGE SCALE GENOMIC DNA]</scope>
    <source>
        <strain evidence="9 10">CBS 406.79</strain>
    </source>
</reference>
<feature type="region of interest" description="Disordered" evidence="6">
    <location>
        <begin position="414"/>
        <end position="435"/>
    </location>
</feature>